<proteinExistence type="predicted"/>
<dbReference type="EMBL" id="CALNXI010000620">
    <property type="protein sequence ID" value="CAH3030230.1"/>
    <property type="molecule type" value="Genomic_DNA"/>
</dbReference>
<name>A0ABN8MQ10_9CNID</name>
<evidence type="ECO:0000313" key="2">
    <source>
        <dbReference type="Proteomes" id="UP001159427"/>
    </source>
</evidence>
<evidence type="ECO:0000313" key="1">
    <source>
        <dbReference type="EMBL" id="CAH3030230.1"/>
    </source>
</evidence>
<dbReference type="Proteomes" id="UP001159427">
    <property type="component" value="Unassembled WGS sequence"/>
</dbReference>
<comment type="caution">
    <text evidence="1">The sequence shown here is derived from an EMBL/GenBank/DDBJ whole genome shotgun (WGS) entry which is preliminary data.</text>
</comment>
<feature type="non-terminal residue" evidence="1">
    <location>
        <position position="1"/>
    </location>
</feature>
<accession>A0ABN8MQ10</accession>
<organism evidence="1 2">
    <name type="scientific">Porites evermanni</name>
    <dbReference type="NCBI Taxonomy" id="104178"/>
    <lineage>
        <taxon>Eukaryota</taxon>
        <taxon>Metazoa</taxon>
        <taxon>Cnidaria</taxon>
        <taxon>Anthozoa</taxon>
        <taxon>Hexacorallia</taxon>
        <taxon>Scleractinia</taxon>
        <taxon>Fungiina</taxon>
        <taxon>Poritidae</taxon>
        <taxon>Porites</taxon>
    </lineage>
</organism>
<keyword evidence="2" id="KW-1185">Reference proteome</keyword>
<gene>
    <name evidence="1" type="ORF">PEVE_00037644</name>
</gene>
<reference evidence="1 2" key="1">
    <citation type="submission" date="2022-05" db="EMBL/GenBank/DDBJ databases">
        <authorList>
            <consortium name="Genoscope - CEA"/>
            <person name="William W."/>
        </authorList>
    </citation>
    <scope>NUCLEOTIDE SEQUENCE [LARGE SCALE GENOMIC DNA]</scope>
</reference>
<protein>
    <submittedName>
        <fullName evidence="1">Uncharacterized protein</fullName>
    </submittedName>
</protein>
<sequence length="143" mass="16597">YQDIWKPVIGETLHCIHERNNDHDRYAIASTKRLPGRLSDSVVEHLPREISRYTRFIISRGGNVKVTVVDSKYRRSPLMQGGLEILVTVCIEIHCTSKNVSVLERYKKLVNKNYKEPKKGNFDDCTTDIQRDFLEDSNSDEDE</sequence>